<dbReference type="PANTHER" id="PTHR11941:SF158">
    <property type="entry name" value="ENOYL-COA HYDRATASE (AFU_ORTHOLOGUE AFUA_2G10650)"/>
    <property type="match status" value="1"/>
</dbReference>
<dbReference type="STRING" id="1149755.A0A2J6S8A2"/>
<dbReference type="AlphaFoldDB" id="A0A2J6S8A2"/>
<dbReference type="PANTHER" id="PTHR11941">
    <property type="entry name" value="ENOYL-COA HYDRATASE-RELATED"/>
    <property type="match status" value="1"/>
</dbReference>
<dbReference type="Gene3D" id="3.90.226.10">
    <property type="entry name" value="2-enoyl-CoA Hydratase, Chain A, domain 1"/>
    <property type="match status" value="1"/>
</dbReference>
<comment type="pathway">
    <text evidence="2">Siderophore biosynthesis.</text>
</comment>
<evidence type="ECO:0000313" key="9">
    <source>
        <dbReference type="Proteomes" id="UP000235786"/>
    </source>
</evidence>
<comment type="similarity">
    <text evidence="3">Belongs to the enoyl-CoA hydratase/isomerase family.</text>
</comment>
<keyword evidence="6" id="KW-0456">Lyase</keyword>
<keyword evidence="5" id="KW-0413">Isomerase</keyword>
<dbReference type="GO" id="GO:0006635">
    <property type="term" value="P:fatty acid beta-oxidation"/>
    <property type="evidence" value="ECO:0007669"/>
    <property type="project" value="TreeGrafter"/>
</dbReference>
<dbReference type="OrthoDB" id="2139957at2759"/>
<dbReference type="InterPro" id="IPR014748">
    <property type="entry name" value="Enoyl-CoA_hydra_C"/>
</dbReference>
<protein>
    <submittedName>
        <fullName evidence="8">ClpP/crotonase</fullName>
    </submittedName>
</protein>
<dbReference type="GO" id="GO:0005777">
    <property type="term" value="C:peroxisome"/>
    <property type="evidence" value="ECO:0007669"/>
    <property type="project" value="UniProtKB-SubCell"/>
</dbReference>
<dbReference type="GO" id="GO:0005739">
    <property type="term" value="C:mitochondrion"/>
    <property type="evidence" value="ECO:0007669"/>
    <property type="project" value="TreeGrafter"/>
</dbReference>
<accession>A0A2J6S8A2</accession>
<dbReference type="Pfam" id="PF00378">
    <property type="entry name" value="ECH_1"/>
    <property type="match status" value="1"/>
</dbReference>
<feature type="region of interest" description="Disordered" evidence="7">
    <location>
        <begin position="118"/>
        <end position="150"/>
    </location>
</feature>
<dbReference type="Gene3D" id="1.10.12.10">
    <property type="entry name" value="Lyase 2-enoyl-coa Hydratase, Chain A, domain 2"/>
    <property type="match status" value="1"/>
</dbReference>
<evidence type="ECO:0000313" key="8">
    <source>
        <dbReference type="EMBL" id="PMD46990.1"/>
    </source>
</evidence>
<organism evidence="8 9">
    <name type="scientific">Hyaloscypha variabilis (strain UAMH 11265 / GT02V1 / F)</name>
    <name type="common">Meliniomyces variabilis</name>
    <dbReference type="NCBI Taxonomy" id="1149755"/>
    <lineage>
        <taxon>Eukaryota</taxon>
        <taxon>Fungi</taxon>
        <taxon>Dikarya</taxon>
        <taxon>Ascomycota</taxon>
        <taxon>Pezizomycotina</taxon>
        <taxon>Leotiomycetes</taxon>
        <taxon>Helotiales</taxon>
        <taxon>Hyaloscyphaceae</taxon>
        <taxon>Hyaloscypha</taxon>
        <taxon>Hyaloscypha variabilis</taxon>
    </lineage>
</organism>
<proteinExistence type="inferred from homology"/>
<dbReference type="EMBL" id="KZ613938">
    <property type="protein sequence ID" value="PMD46990.1"/>
    <property type="molecule type" value="Genomic_DNA"/>
</dbReference>
<comment type="subcellular location">
    <subcellularLocation>
        <location evidence="1">Peroxisome</location>
    </subcellularLocation>
</comment>
<evidence type="ECO:0000256" key="3">
    <source>
        <dbReference type="ARBA" id="ARBA00005254"/>
    </source>
</evidence>
<dbReference type="Proteomes" id="UP000235786">
    <property type="component" value="Unassembled WGS sequence"/>
</dbReference>
<name>A0A2J6S8A2_HYAVF</name>
<dbReference type="SUPFAM" id="SSF52096">
    <property type="entry name" value="ClpP/crotonase"/>
    <property type="match status" value="1"/>
</dbReference>
<feature type="compositionally biased region" description="Polar residues" evidence="7">
    <location>
        <begin position="118"/>
        <end position="127"/>
    </location>
</feature>
<dbReference type="InterPro" id="IPR029045">
    <property type="entry name" value="ClpP/crotonase-like_dom_sf"/>
</dbReference>
<evidence type="ECO:0000256" key="1">
    <source>
        <dbReference type="ARBA" id="ARBA00004275"/>
    </source>
</evidence>
<dbReference type="CDD" id="cd06558">
    <property type="entry name" value="crotonase-like"/>
    <property type="match status" value="1"/>
</dbReference>
<sequence length="321" mass="34975">MSRPLSDPVFKPYVLSHTAIPVLAFLTPSLTNKMSTKSSFTTPPPAVHDSLISFPTPQILQVTLNRPTALNCINTRGHYELDALYTWFDNEPSLRCAILTGAGRAFCAGADLKEWDNANHSSSTQDGKSGLSREASERTMPPSGFGALSRRGGKKPIICAVNGICFGGGCEMIINADMVVADEGAQFGLPEAKIGVVALAGALSRLVRTVGRQRAMEMALTGRPLKAEEAREWGLVNRVVPKGKCVEEAIKLAEMIVGNSPDSVIVSREGVKMGWEGIGAEEATRWTQEVWYKRMDKGENMKEGVRSFVEKRKPRWVPSKL</sequence>
<gene>
    <name evidence="8" type="ORF">L207DRAFT_506069</name>
</gene>
<dbReference type="InterPro" id="IPR001753">
    <property type="entry name" value="Enoyl-CoA_hydra/iso"/>
</dbReference>
<evidence type="ECO:0000256" key="2">
    <source>
        <dbReference type="ARBA" id="ARBA00004924"/>
    </source>
</evidence>
<dbReference type="GO" id="GO:0016853">
    <property type="term" value="F:isomerase activity"/>
    <property type="evidence" value="ECO:0007669"/>
    <property type="project" value="UniProtKB-KW"/>
</dbReference>
<evidence type="ECO:0000256" key="6">
    <source>
        <dbReference type="ARBA" id="ARBA00023239"/>
    </source>
</evidence>
<dbReference type="GO" id="GO:0016829">
    <property type="term" value="F:lyase activity"/>
    <property type="evidence" value="ECO:0007669"/>
    <property type="project" value="UniProtKB-KW"/>
</dbReference>
<keyword evidence="9" id="KW-1185">Reference proteome</keyword>
<dbReference type="FunFam" id="3.90.226.10:FF:000074">
    <property type="entry name" value="Enoyl-CoA hydratase (AFU_orthologue AFUA_2G10650)"/>
    <property type="match status" value="1"/>
</dbReference>
<reference evidence="8 9" key="1">
    <citation type="submission" date="2016-04" db="EMBL/GenBank/DDBJ databases">
        <title>A degradative enzymes factory behind the ericoid mycorrhizal symbiosis.</title>
        <authorList>
            <consortium name="DOE Joint Genome Institute"/>
            <person name="Martino E."/>
            <person name="Morin E."/>
            <person name="Grelet G."/>
            <person name="Kuo A."/>
            <person name="Kohler A."/>
            <person name="Daghino S."/>
            <person name="Barry K."/>
            <person name="Choi C."/>
            <person name="Cichocki N."/>
            <person name="Clum A."/>
            <person name="Copeland A."/>
            <person name="Hainaut M."/>
            <person name="Haridas S."/>
            <person name="Labutti K."/>
            <person name="Lindquist E."/>
            <person name="Lipzen A."/>
            <person name="Khouja H.-R."/>
            <person name="Murat C."/>
            <person name="Ohm R."/>
            <person name="Olson A."/>
            <person name="Spatafora J."/>
            <person name="Veneault-Fourrey C."/>
            <person name="Henrissat B."/>
            <person name="Grigoriev I."/>
            <person name="Martin F."/>
            <person name="Perotto S."/>
        </authorList>
    </citation>
    <scope>NUCLEOTIDE SEQUENCE [LARGE SCALE GENOMIC DNA]</scope>
    <source>
        <strain evidence="8 9">F</strain>
    </source>
</reference>
<evidence type="ECO:0000256" key="7">
    <source>
        <dbReference type="SAM" id="MobiDB-lite"/>
    </source>
</evidence>
<keyword evidence="4" id="KW-0576">Peroxisome</keyword>
<evidence type="ECO:0000256" key="5">
    <source>
        <dbReference type="ARBA" id="ARBA00023235"/>
    </source>
</evidence>
<evidence type="ECO:0000256" key="4">
    <source>
        <dbReference type="ARBA" id="ARBA00023140"/>
    </source>
</evidence>